<sequence>MNRSPSRYLIVAALVVGLFAIVQVGQRFTGDVSPDPTTAPTAPSPAATVTARLSADEQARADAEQQARLADEIEAREGSFGPTAVPVDPLAPGSVRLIVTVRDEMPLDVYVPSPTDHVARCVISPRGSAGWIEAEAPGGEETVSTSIPVRALRSPDGACEARIVMDVPARGSYDVRVGLEGSDGEDRAVLMGPRTISISGDTSKVVLVG</sequence>
<dbReference type="RefSeq" id="WP_129183944.1">
    <property type="nucleotide sequence ID" value="NZ_JAGIOG010000001.1"/>
</dbReference>
<reference evidence="1" key="1">
    <citation type="submission" date="2019-09" db="EMBL/GenBank/DDBJ databases">
        <authorList>
            <person name="Li J."/>
        </authorList>
    </citation>
    <scope>NUCLEOTIDE SEQUENCE [LARGE SCALE GENOMIC DNA]</scope>
    <source>
        <strain evidence="1">NRBC 14897</strain>
    </source>
</reference>
<protein>
    <submittedName>
        <fullName evidence="1">Uncharacterized protein</fullName>
    </submittedName>
</protein>
<accession>A0A641AJZ7</accession>
<evidence type="ECO:0000313" key="2">
    <source>
        <dbReference type="Proteomes" id="UP001515100"/>
    </source>
</evidence>
<organism evidence="1 2">
    <name type="scientific">Aeromicrobium fastidiosum</name>
    <dbReference type="NCBI Taxonomy" id="52699"/>
    <lineage>
        <taxon>Bacteria</taxon>
        <taxon>Bacillati</taxon>
        <taxon>Actinomycetota</taxon>
        <taxon>Actinomycetes</taxon>
        <taxon>Propionibacteriales</taxon>
        <taxon>Nocardioidaceae</taxon>
        <taxon>Aeromicrobium</taxon>
    </lineage>
</organism>
<evidence type="ECO:0000313" key="1">
    <source>
        <dbReference type="EMBL" id="KAA1376171.1"/>
    </source>
</evidence>
<dbReference type="Proteomes" id="UP001515100">
    <property type="component" value="Unassembled WGS sequence"/>
</dbReference>
<dbReference type="AlphaFoldDB" id="A0A641AJZ7"/>
<dbReference type="EMBL" id="SDPP02000003">
    <property type="protein sequence ID" value="KAA1376171.1"/>
    <property type="molecule type" value="Genomic_DNA"/>
</dbReference>
<keyword evidence="2" id="KW-1185">Reference proteome</keyword>
<comment type="caution">
    <text evidence="1">The sequence shown here is derived from an EMBL/GenBank/DDBJ whole genome shotgun (WGS) entry which is preliminary data.</text>
</comment>
<gene>
    <name evidence="1" type="ORF">ESP62_012070</name>
</gene>
<proteinExistence type="predicted"/>
<name>A0A641AJZ7_9ACTN</name>